<accession>A0ABY6J6Q1</accession>
<dbReference type="EMBL" id="CP107006">
    <property type="protein sequence ID" value="UYQ95346.1"/>
    <property type="molecule type" value="Genomic_DNA"/>
</dbReference>
<sequence>MSQFTISQHNETISVTQEAKDSFIVEMPDKTLYLIVRQDNEGANHWFEEGSDNETEETKSIGIAIETALAESGATH</sequence>
<name>A0ABY6J6Q1_9BACT</name>
<gene>
    <name evidence="1" type="ORF">MKQ68_09575</name>
</gene>
<proteinExistence type="predicted"/>
<evidence type="ECO:0000313" key="2">
    <source>
        <dbReference type="Proteomes" id="UP001162741"/>
    </source>
</evidence>
<dbReference type="RefSeq" id="WP_244843588.1">
    <property type="nucleotide sequence ID" value="NZ_CP107006.1"/>
</dbReference>
<evidence type="ECO:0000313" key="1">
    <source>
        <dbReference type="EMBL" id="UYQ95346.1"/>
    </source>
</evidence>
<reference evidence="1" key="1">
    <citation type="submission" date="2022-10" db="EMBL/GenBank/DDBJ databases">
        <title>Chitinophaga sp. nov., isolated from soil.</title>
        <authorList>
            <person name="Jeon C.O."/>
        </authorList>
    </citation>
    <scope>NUCLEOTIDE SEQUENCE</scope>
    <source>
        <strain evidence="1">R8</strain>
    </source>
</reference>
<organism evidence="1 2">
    <name type="scientific">Chitinophaga horti</name>
    <dbReference type="NCBI Taxonomy" id="2920382"/>
    <lineage>
        <taxon>Bacteria</taxon>
        <taxon>Pseudomonadati</taxon>
        <taxon>Bacteroidota</taxon>
        <taxon>Chitinophagia</taxon>
        <taxon>Chitinophagales</taxon>
        <taxon>Chitinophagaceae</taxon>
        <taxon>Chitinophaga</taxon>
    </lineage>
</organism>
<keyword evidence="2" id="KW-1185">Reference proteome</keyword>
<protein>
    <submittedName>
        <fullName evidence="1">Uncharacterized protein</fullName>
    </submittedName>
</protein>
<dbReference type="Proteomes" id="UP001162741">
    <property type="component" value="Chromosome"/>
</dbReference>